<reference evidence="6" key="1">
    <citation type="submission" date="2020-06" db="EMBL/GenBank/DDBJ databases">
        <authorList>
            <person name="Li T."/>
            <person name="Hu X."/>
            <person name="Zhang T."/>
            <person name="Song X."/>
            <person name="Zhang H."/>
            <person name="Dai N."/>
            <person name="Sheng W."/>
            <person name="Hou X."/>
            <person name="Wei L."/>
        </authorList>
    </citation>
    <scope>NUCLEOTIDE SEQUENCE</scope>
    <source>
        <strain evidence="6">K16</strain>
        <tissue evidence="6">Leaf</tissue>
    </source>
</reference>
<dbReference type="GO" id="GO:0046872">
    <property type="term" value="F:metal ion binding"/>
    <property type="evidence" value="ECO:0007669"/>
    <property type="project" value="UniProtKB-KW"/>
</dbReference>
<evidence type="ECO:0000256" key="2">
    <source>
        <dbReference type="ARBA" id="ARBA00022603"/>
    </source>
</evidence>
<dbReference type="Gene3D" id="1.10.1200.270">
    <property type="entry name" value="Methyltransferase, alpha-helical capping domain"/>
    <property type="match status" value="1"/>
</dbReference>
<dbReference type="Pfam" id="PF03492">
    <property type="entry name" value="Methyltransf_7"/>
    <property type="match status" value="1"/>
</dbReference>
<evidence type="ECO:0000256" key="5">
    <source>
        <dbReference type="ARBA" id="ARBA00022842"/>
    </source>
</evidence>
<dbReference type="InterPro" id="IPR029063">
    <property type="entry name" value="SAM-dependent_MTases_sf"/>
</dbReference>
<evidence type="ECO:0000313" key="7">
    <source>
        <dbReference type="Proteomes" id="UP001289374"/>
    </source>
</evidence>
<keyword evidence="3" id="KW-0808">Transferase</keyword>
<comment type="caution">
    <text evidence="6">The sequence shown here is derived from an EMBL/GenBank/DDBJ whole genome shotgun (WGS) entry which is preliminary data.</text>
</comment>
<keyword evidence="7" id="KW-1185">Reference proteome</keyword>
<protein>
    <submittedName>
        <fullName evidence="6">Benzoate carboxyl methyltransferase</fullName>
    </submittedName>
</protein>
<name>A0AAE1WP54_9LAMI</name>
<proteinExistence type="inferred from homology"/>
<accession>A0AAE1WP54</accession>
<dbReference type="Proteomes" id="UP001289374">
    <property type="component" value="Unassembled WGS sequence"/>
</dbReference>
<evidence type="ECO:0000313" key="6">
    <source>
        <dbReference type="EMBL" id="KAK4397148.1"/>
    </source>
</evidence>
<dbReference type="PANTHER" id="PTHR31009">
    <property type="entry name" value="S-ADENOSYL-L-METHIONINE:CARBOXYL METHYLTRANSFERASE FAMILY PROTEIN"/>
    <property type="match status" value="1"/>
</dbReference>
<organism evidence="6 7">
    <name type="scientific">Sesamum angolense</name>
    <dbReference type="NCBI Taxonomy" id="2727404"/>
    <lineage>
        <taxon>Eukaryota</taxon>
        <taxon>Viridiplantae</taxon>
        <taxon>Streptophyta</taxon>
        <taxon>Embryophyta</taxon>
        <taxon>Tracheophyta</taxon>
        <taxon>Spermatophyta</taxon>
        <taxon>Magnoliopsida</taxon>
        <taxon>eudicotyledons</taxon>
        <taxon>Gunneridae</taxon>
        <taxon>Pentapetalae</taxon>
        <taxon>asterids</taxon>
        <taxon>lamiids</taxon>
        <taxon>Lamiales</taxon>
        <taxon>Pedaliaceae</taxon>
        <taxon>Sesamum</taxon>
    </lineage>
</organism>
<gene>
    <name evidence="6" type="ORF">Sango_1551400</name>
</gene>
<evidence type="ECO:0000256" key="3">
    <source>
        <dbReference type="ARBA" id="ARBA00022679"/>
    </source>
</evidence>
<evidence type="ECO:0000256" key="4">
    <source>
        <dbReference type="ARBA" id="ARBA00022723"/>
    </source>
</evidence>
<dbReference type="Gene3D" id="3.40.50.150">
    <property type="entry name" value="Vaccinia Virus protein VP39"/>
    <property type="match status" value="1"/>
</dbReference>
<evidence type="ECO:0000256" key="1">
    <source>
        <dbReference type="ARBA" id="ARBA00007967"/>
    </source>
</evidence>
<dbReference type="EMBL" id="JACGWL010000008">
    <property type="protein sequence ID" value="KAK4397148.1"/>
    <property type="molecule type" value="Genomic_DNA"/>
</dbReference>
<keyword evidence="5" id="KW-0460">Magnesium</keyword>
<dbReference type="AlphaFoldDB" id="A0AAE1WP54"/>
<dbReference type="SUPFAM" id="SSF53335">
    <property type="entry name" value="S-adenosyl-L-methionine-dependent methyltransferases"/>
    <property type="match status" value="1"/>
</dbReference>
<dbReference type="InterPro" id="IPR042086">
    <property type="entry name" value="MeTrfase_capping"/>
</dbReference>
<dbReference type="GO" id="GO:0032259">
    <property type="term" value="P:methylation"/>
    <property type="evidence" value="ECO:0007669"/>
    <property type="project" value="UniProtKB-KW"/>
</dbReference>
<comment type="similarity">
    <text evidence="1">Belongs to the methyltransferase superfamily. Type-7 methyltransferase family.</text>
</comment>
<sequence>MVVKNVVNMNPGDGVTSYANNSSLQKAVISEALPFVDETLKAMFSGADGFPRRWKMVDLGCSSGPNTLFIISHILDTIEDLCKKRNRTELPEFEVFLNDLPDNDFNNLFKLISGQVIGKNKKRGCFLYGLPRSFYERLFPSNTLHFAYSSCSLHWLSQVPEGLGSSNNENIYMARTSPPKVFEAYAKQYQRDFSSFLSFRGEEMIAGGRMVLTFIGRSVEDPSCKHHSAHYTLLSQTLLDMAAEGLVKMNDLYSFNVPIYMPCEQEVKTVIQNEGSFNLDKLNVFQVRWDAQDNIVDEEDSPVCDKHRSGKLATDCIRAFMEPMLAGHFGNSIVDELFERYTNKVGEHLSKEKSSYFNIVISLRRK</sequence>
<keyword evidence="4" id="KW-0479">Metal-binding</keyword>
<dbReference type="InterPro" id="IPR005299">
    <property type="entry name" value="MeTrfase_7"/>
</dbReference>
<reference evidence="6" key="2">
    <citation type="journal article" date="2024" name="Plant">
        <title>Genomic evolution and insights into agronomic trait innovations of Sesamum species.</title>
        <authorList>
            <person name="Miao H."/>
            <person name="Wang L."/>
            <person name="Qu L."/>
            <person name="Liu H."/>
            <person name="Sun Y."/>
            <person name="Le M."/>
            <person name="Wang Q."/>
            <person name="Wei S."/>
            <person name="Zheng Y."/>
            <person name="Lin W."/>
            <person name="Duan Y."/>
            <person name="Cao H."/>
            <person name="Xiong S."/>
            <person name="Wang X."/>
            <person name="Wei L."/>
            <person name="Li C."/>
            <person name="Ma Q."/>
            <person name="Ju M."/>
            <person name="Zhao R."/>
            <person name="Li G."/>
            <person name="Mu C."/>
            <person name="Tian Q."/>
            <person name="Mei H."/>
            <person name="Zhang T."/>
            <person name="Gao T."/>
            <person name="Zhang H."/>
        </authorList>
    </citation>
    <scope>NUCLEOTIDE SEQUENCE</scope>
    <source>
        <strain evidence="6">K16</strain>
    </source>
</reference>
<keyword evidence="2 6" id="KW-0489">Methyltransferase</keyword>
<dbReference type="GO" id="GO:0008168">
    <property type="term" value="F:methyltransferase activity"/>
    <property type="evidence" value="ECO:0007669"/>
    <property type="project" value="UniProtKB-KW"/>
</dbReference>